<dbReference type="Proteomes" id="UP000054144">
    <property type="component" value="Unassembled WGS sequence"/>
</dbReference>
<feature type="non-terminal residue" evidence="1">
    <location>
        <position position="107"/>
    </location>
</feature>
<organism evidence="1 2">
    <name type="scientific">Fistulina hepatica ATCC 64428</name>
    <dbReference type="NCBI Taxonomy" id="1128425"/>
    <lineage>
        <taxon>Eukaryota</taxon>
        <taxon>Fungi</taxon>
        <taxon>Dikarya</taxon>
        <taxon>Basidiomycota</taxon>
        <taxon>Agaricomycotina</taxon>
        <taxon>Agaricomycetes</taxon>
        <taxon>Agaricomycetidae</taxon>
        <taxon>Agaricales</taxon>
        <taxon>Fistulinaceae</taxon>
        <taxon>Fistulina</taxon>
    </lineage>
</organism>
<accession>A0A0D7A131</accession>
<proteinExistence type="predicted"/>
<dbReference type="EMBL" id="KN882117">
    <property type="protein sequence ID" value="KIY43114.1"/>
    <property type="molecule type" value="Genomic_DNA"/>
</dbReference>
<keyword evidence="2" id="KW-1185">Reference proteome</keyword>
<sequence length="107" mass="12118">MLPSDVPKVDDQGSNWPIFTLCFEDAMHGKGLWTHFDGSEPLPIETDDNKDAVTKWKTNEAKARSLLMQRLPDVTVSKIAKIDTMVKRWKAITMDFSLKNELLQAGL</sequence>
<evidence type="ECO:0000313" key="2">
    <source>
        <dbReference type="Proteomes" id="UP000054144"/>
    </source>
</evidence>
<reference evidence="1 2" key="1">
    <citation type="journal article" date="2015" name="Fungal Genet. Biol.">
        <title>Evolution of novel wood decay mechanisms in Agaricales revealed by the genome sequences of Fistulina hepatica and Cylindrobasidium torrendii.</title>
        <authorList>
            <person name="Floudas D."/>
            <person name="Held B.W."/>
            <person name="Riley R."/>
            <person name="Nagy L.G."/>
            <person name="Koehler G."/>
            <person name="Ransdell A.S."/>
            <person name="Younus H."/>
            <person name="Chow J."/>
            <person name="Chiniquy J."/>
            <person name="Lipzen A."/>
            <person name="Tritt A."/>
            <person name="Sun H."/>
            <person name="Haridas S."/>
            <person name="LaButti K."/>
            <person name="Ohm R.A."/>
            <person name="Kues U."/>
            <person name="Blanchette R.A."/>
            <person name="Grigoriev I.V."/>
            <person name="Minto R.E."/>
            <person name="Hibbett D.S."/>
        </authorList>
    </citation>
    <scope>NUCLEOTIDE SEQUENCE [LARGE SCALE GENOMIC DNA]</scope>
    <source>
        <strain evidence="1 2">ATCC 64428</strain>
    </source>
</reference>
<name>A0A0D7A131_9AGAR</name>
<dbReference type="AlphaFoldDB" id="A0A0D7A131"/>
<protein>
    <submittedName>
        <fullName evidence="1">Uncharacterized protein</fullName>
    </submittedName>
</protein>
<evidence type="ECO:0000313" key="1">
    <source>
        <dbReference type="EMBL" id="KIY43114.1"/>
    </source>
</evidence>
<dbReference type="OrthoDB" id="2961186at2759"/>
<gene>
    <name evidence="1" type="ORF">FISHEDRAFT_54056</name>
</gene>
<dbReference type="Pfam" id="PF14223">
    <property type="entry name" value="Retrotran_gag_2"/>
    <property type="match status" value="1"/>
</dbReference>